<dbReference type="SMART" id="SM00823">
    <property type="entry name" value="PKS_PP"/>
    <property type="match status" value="1"/>
</dbReference>
<dbReference type="Gene3D" id="3.30.300.30">
    <property type="match status" value="1"/>
</dbReference>
<dbReference type="Gene3D" id="3.40.50.12780">
    <property type="entry name" value="N-terminal domain of ligase-like"/>
    <property type="match status" value="1"/>
</dbReference>
<gene>
    <name evidence="6" type="ORF">SAMN04487972_11611</name>
</gene>
<dbReference type="GO" id="GO:0003824">
    <property type="term" value="F:catalytic activity"/>
    <property type="evidence" value="ECO:0007669"/>
    <property type="project" value="InterPro"/>
</dbReference>
<feature type="domain" description="Carrier" evidence="5">
    <location>
        <begin position="1013"/>
        <end position="1088"/>
    </location>
</feature>
<dbReference type="FunFam" id="3.30.300.30:FF:000010">
    <property type="entry name" value="Enterobactin synthetase component F"/>
    <property type="match status" value="1"/>
</dbReference>
<dbReference type="FunFam" id="1.10.1200.10:FF:000005">
    <property type="entry name" value="Nonribosomal peptide synthetase 1"/>
    <property type="match status" value="1"/>
</dbReference>
<protein>
    <submittedName>
        <fullName evidence="6">Amino acid adenylation domain-containing protein</fullName>
    </submittedName>
</protein>
<dbReference type="PANTHER" id="PTHR45527">
    <property type="entry name" value="NONRIBOSOMAL PEPTIDE SYNTHETASE"/>
    <property type="match status" value="1"/>
</dbReference>
<evidence type="ECO:0000256" key="4">
    <source>
        <dbReference type="ARBA" id="ARBA00022553"/>
    </source>
</evidence>
<dbReference type="InterPro" id="IPR000873">
    <property type="entry name" value="AMP-dep_synth/lig_dom"/>
</dbReference>
<dbReference type="InterPro" id="IPR023213">
    <property type="entry name" value="CAT-like_dom_sf"/>
</dbReference>
<dbReference type="InterPro" id="IPR020845">
    <property type="entry name" value="AMP-binding_CS"/>
</dbReference>
<dbReference type="InterPro" id="IPR029058">
    <property type="entry name" value="AB_hydrolase_fold"/>
</dbReference>
<dbReference type="InterPro" id="IPR042099">
    <property type="entry name" value="ANL_N_sf"/>
</dbReference>
<dbReference type="InterPro" id="IPR036736">
    <property type="entry name" value="ACP-like_sf"/>
</dbReference>
<evidence type="ECO:0000256" key="2">
    <source>
        <dbReference type="ARBA" id="ARBA00006432"/>
    </source>
</evidence>
<dbReference type="PROSITE" id="PS00455">
    <property type="entry name" value="AMP_BINDING"/>
    <property type="match status" value="1"/>
</dbReference>
<dbReference type="PROSITE" id="PS50075">
    <property type="entry name" value="CARRIER"/>
    <property type="match status" value="1"/>
</dbReference>
<dbReference type="GO" id="GO:0043041">
    <property type="term" value="P:amino acid activation for nonribosomal peptide biosynthetic process"/>
    <property type="evidence" value="ECO:0007669"/>
    <property type="project" value="TreeGrafter"/>
</dbReference>
<dbReference type="CDD" id="cd19531">
    <property type="entry name" value="LCL_NRPS-like"/>
    <property type="match status" value="1"/>
</dbReference>
<comment type="cofactor">
    <cofactor evidence="1">
        <name>pantetheine 4'-phosphate</name>
        <dbReference type="ChEBI" id="CHEBI:47942"/>
    </cofactor>
</comment>
<dbReference type="InterPro" id="IPR010071">
    <property type="entry name" value="AA_adenyl_dom"/>
</dbReference>
<keyword evidence="4" id="KW-0597">Phosphoprotein</keyword>
<dbReference type="Pfam" id="PF13193">
    <property type="entry name" value="AMP-binding_C"/>
    <property type="match status" value="1"/>
</dbReference>
<dbReference type="CDD" id="cd17643">
    <property type="entry name" value="A_NRPS_Cytc1-like"/>
    <property type="match status" value="1"/>
</dbReference>
<dbReference type="GO" id="GO:0005829">
    <property type="term" value="C:cytosol"/>
    <property type="evidence" value="ECO:0007669"/>
    <property type="project" value="TreeGrafter"/>
</dbReference>
<dbReference type="InterPro" id="IPR020806">
    <property type="entry name" value="PKS_PP-bd"/>
</dbReference>
<dbReference type="SUPFAM" id="SSF53474">
    <property type="entry name" value="alpha/beta-Hydrolases"/>
    <property type="match status" value="1"/>
</dbReference>
<reference evidence="6 7" key="1">
    <citation type="submission" date="2016-10" db="EMBL/GenBank/DDBJ databases">
        <authorList>
            <person name="de Groot N.N."/>
        </authorList>
    </citation>
    <scope>NUCLEOTIDE SEQUENCE [LARGE SCALE GENOMIC DNA]</scope>
    <source>
        <strain evidence="6 7">CGMCC 1.6117</strain>
    </source>
</reference>
<dbReference type="FunFam" id="3.40.50.980:FF:000002">
    <property type="entry name" value="Enterobactin synthetase component F"/>
    <property type="match status" value="1"/>
</dbReference>
<dbReference type="Gene3D" id="3.30.559.10">
    <property type="entry name" value="Chloramphenicol acetyltransferase-like domain"/>
    <property type="match status" value="1"/>
</dbReference>
<dbReference type="FunFam" id="3.40.50.12780:FF:000012">
    <property type="entry name" value="Non-ribosomal peptide synthetase"/>
    <property type="match status" value="1"/>
</dbReference>
<dbReference type="InterPro" id="IPR001031">
    <property type="entry name" value="Thioesterase"/>
</dbReference>
<dbReference type="RefSeq" id="WP_052081487.1">
    <property type="nucleotide sequence ID" value="NZ_FOJO01000016.1"/>
</dbReference>
<name>A0A1I0TYU7_9RHOB</name>
<evidence type="ECO:0000313" key="6">
    <source>
        <dbReference type="EMBL" id="SFA56837.1"/>
    </source>
</evidence>
<dbReference type="NCBIfam" id="TIGR01733">
    <property type="entry name" value="AA-adenyl-dom"/>
    <property type="match status" value="1"/>
</dbReference>
<dbReference type="SUPFAM" id="SSF56801">
    <property type="entry name" value="Acetyl-CoA synthetase-like"/>
    <property type="match status" value="1"/>
</dbReference>
<dbReference type="FunFam" id="3.40.50.980:FF:000001">
    <property type="entry name" value="Non-ribosomal peptide synthetase"/>
    <property type="match status" value="1"/>
</dbReference>
<evidence type="ECO:0000256" key="3">
    <source>
        <dbReference type="ARBA" id="ARBA00022450"/>
    </source>
</evidence>
<dbReference type="Pfam" id="PF00501">
    <property type="entry name" value="AMP-binding"/>
    <property type="match status" value="1"/>
</dbReference>
<evidence type="ECO:0000313" key="7">
    <source>
        <dbReference type="Proteomes" id="UP000182312"/>
    </source>
</evidence>
<comment type="similarity">
    <text evidence="2">Belongs to the ATP-dependent AMP-binding enzyme family.</text>
</comment>
<evidence type="ECO:0000259" key="5">
    <source>
        <dbReference type="PROSITE" id="PS50075"/>
    </source>
</evidence>
<dbReference type="EMBL" id="FOJO01000016">
    <property type="protein sequence ID" value="SFA56837.1"/>
    <property type="molecule type" value="Genomic_DNA"/>
</dbReference>
<dbReference type="Pfam" id="PF00550">
    <property type="entry name" value="PP-binding"/>
    <property type="match status" value="1"/>
</dbReference>
<dbReference type="InterPro" id="IPR001242">
    <property type="entry name" value="Condensation_dom"/>
</dbReference>
<dbReference type="PANTHER" id="PTHR45527:SF14">
    <property type="entry name" value="PLIPASTATIN SYNTHASE SUBUNIT B"/>
    <property type="match status" value="1"/>
</dbReference>
<dbReference type="Pfam" id="PF00668">
    <property type="entry name" value="Condensation"/>
    <property type="match status" value="1"/>
</dbReference>
<proteinExistence type="inferred from homology"/>
<accession>A0A1I0TYU7</accession>
<dbReference type="GO" id="GO:0031177">
    <property type="term" value="F:phosphopantetheine binding"/>
    <property type="evidence" value="ECO:0007669"/>
    <property type="project" value="InterPro"/>
</dbReference>
<dbReference type="SUPFAM" id="SSF47336">
    <property type="entry name" value="ACP-like"/>
    <property type="match status" value="1"/>
</dbReference>
<dbReference type="Proteomes" id="UP000182312">
    <property type="component" value="Unassembled WGS sequence"/>
</dbReference>
<organism evidence="6 7">
    <name type="scientific">Paracoccus halophilus</name>
    <dbReference type="NCBI Taxonomy" id="376733"/>
    <lineage>
        <taxon>Bacteria</taxon>
        <taxon>Pseudomonadati</taxon>
        <taxon>Pseudomonadota</taxon>
        <taxon>Alphaproteobacteria</taxon>
        <taxon>Rhodobacterales</taxon>
        <taxon>Paracoccaceae</taxon>
        <taxon>Paracoccus</taxon>
    </lineage>
</organism>
<evidence type="ECO:0000256" key="1">
    <source>
        <dbReference type="ARBA" id="ARBA00001957"/>
    </source>
</evidence>
<dbReference type="InterPro" id="IPR009081">
    <property type="entry name" value="PP-bd_ACP"/>
</dbReference>
<dbReference type="GO" id="GO:0044550">
    <property type="term" value="P:secondary metabolite biosynthetic process"/>
    <property type="evidence" value="ECO:0007669"/>
    <property type="project" value="UniProtKB-ARBA"/>
</dbReference>
<dbReference type="Gene3D" id="1.10.1200.10">
    <property type="entry name" value="ACP-like"/>
    <property type="match status" value="1"/>
</dbReference>
<dbReference type="Gene3D" id="3.40.50.1820">
    <property type="entry name" value="alpha/beta hydrolase"/>
    <property type="match status" value="1"/>
</dbReference>
<keyword evidence="3" id="KW-0596">Phosphopantetheine</keyword>
<dbReference type="Gene3D" id="3.30.559.30">
    <property type="entry name" value="Nonribosomal peptide synthetase, condensation domain"/>
    <property type="match status" value="1"/>
</dbReference>
<dbReference type="Pfam" id="PF00975">
    <property type="entry name" value="Thioesterase"/>
    <property type="match status" value="1"/>
</dbReference>
<dbReference type="InterPro" id="IPR045851">
    <property type="entry name" value="AMP-bd_C_sf"/>
</dbReference>
<sequence length="1376" mass="151551">MAFVSTSPDTDTVSRKEALAQLLRNHGKQHMNIHPVSRGQQALWFLHQSRPDSPAYTVVFALRIRSALDKAALRSALQVVVDRHQQLRANFRMGEDGKLVQMILGYRTVTLPETQVGAEQDLDATLRRAAAAPFDLETDPLFRPQLFTLGKADHVLLLCVHHVIFDGWSLWLTLDELRIAYEAAVHGRQHGLPVPQKGYIEHIERQERMINGPRGAELATYWTNNLQAARGTLDLPFDAPRPPVRQLGGASHSFALSPELTAQLQGLARELGITLFSLLLGAYQIFIARYSRQQTIPIGTRSAGRNDPEMMGVVGYFVNPVVVVSDLQWDQPVGEVLRNAHEQATEALSHDELPFPVIVEKMKLQRDPSVTPLFQTSFVMQKAQRAGGAMEIMAAHQNGRRALWAGLEVEYIDLPQQTGQFDLDLEMFEVGEQLQGVLKYDTALFLPESITRLADNFTTMLQALVVNPDQQVDDLPIVSAASRELIEQFSRPGAAAIEAVECVHESFQRQVAADPEAPALTCEGVTLSYDQLNRRANRLAHRLIAAGVLPGDLVGFCTDRSLEMMIGLLAILKAGAAYLPIDPSLPAERVNFIMQDSKSSRVLIQNGQAAVVETAGAELIEMGPNGEIEGDWPEADPENRASLDGLIYVMYTSGTTGRPKGVQLTHRNVARLFLNTQCWFEFNRNDVWTLFHSFAFDFSVWEMWGALIYGGRLVVVPYLVSRSPSLFVDLVRREGVTILNQSPSAFKLFVAEEGRSGAPQSFALRAVVFGGEPLDLQSLRPWVSRHGDQQPLLVNMYGITEITVHASYRVIRAADLTRTRSPIGVAIPDLRLDLLDHRLRPVPIGATGEIHVSGPGLASGYLGRPELTADKFVTGSDKVLYYRSSDLGRYLPDGDIEYLGRNDKQVKIRGFRIELGEIESSLCRHPGVRTAVTVTQDHPSLGKRLVSYVVPKGNWQMDERDLRNHLADSLPDYMIPAVLMQIDEVPLNGNGKVDHARLPEAETNRDETQAFVASRNSEEAALTSLWERVLGMSPIGVNDDFFRLGGQSLLAVHLMSEIGTAYGRKLPTALLFRNPTIAQMAQALRQGSGDEWSPLVPMNDAADHLPAIFCVAGGGGSTLYYQSMAAALEKNFRFFGLQLRGTDGLSRPHETVEDVADELVRALTDIQPQGPYRLAGHCFGGVVAFEMARRLEARGDTVERLVIMDAPAPVECGGQLNNIEHDDIDDADWLAKIAEVLAESAEMDLRIAADQIRQSADPLTFTAGKIASAGLLPIDAARDHLKGFINVFQANSRARYRPANSIAADVTLLRAAQAHPDYDYSASEVFRDPAAKSSLGWNGLSSGHCQVHFVPGTHLTMLSSGNTASISEAMRLAMES</sequence>
<dbReference type="SUPFAM" id="SSF52777">
    <property type="entry name" value="CoA-dependent acyltransferases"/>
    <property type="match status" value="2"/>
</dbReference>
<dbReference type="InterPro" id="IPR025110">
    <property type="entry name" value="AMP-bd_C"/>
</dbReference>
<dbReference type="OrthoDB" id="9803968at2"/>